<evidence type="ECO:0000313" key="2">
    <source>
        <dbReference type="EMBL" id="GHB68720.1"/>
    </source>
</evidence>
<dbReference type="EMBL" id="BMVP01000008">
    <property type="protein sequence ID" value="GHB68720.1"/>
    <property type="molecule type" value="Genomic_DNA"/>
</dbReference>
<protein>
    <submittedName>
        <fullName evidence="2">Uncharacterized protein</fullName>
    </submittedName>
</protein>
<dbReference type="Proteomes" id="UP000642673">
    <property type="component" value="Unassembled WGS sequence"/>
</dbReference>
<keyword evidence="1" id="KW-0732">Signal</keyword>
<organism evidence="2 3">
    <name type="scientific">Streptomyces cirratus</name>
    <dbReference type="NCBI Taxonomy" id="68187"/>
    <lineage>
        <taxon>Bacteria</taxon>
        <taxon>Bacillati</taxon>
        <taxon>Actinomycetota</taxon>
        <taxon>Actinomycetes</taxon>
        <taxon>Kitasatosporales</taxon>
        <taxon>Streptomycetaceae</taxon>
        <taxon>Streptomyces</taxon>
    </lineage>
</organism>
<name>A0ABQ3F0S4_9ACTN</name>
<comment type="caution">
    <text evidence="2">The sequence shown here is derived from an EMBL/GenBank/DDBJ whole genome shotgun (WGS) entry which is preliminary data.</text>
</comment>
<sequence length="388" mass="41504">MTALRALRRVAALMLAAAPLLATSLLATATPASADRRGTSAHADAGDSDAAAQRLLAQPPFPPTDVSLFTTAAYPGGPSLEPAPPRQITDQELTAQLKATLKPRGRRAVEEALAVFHSRPIAAIVPDPNLRAALASLAGSPAQASIQSIRQGVFHQVYFGTPPNPAAVAQVVGTPEGPEIVFNERFRYEDFRLLGVTLSHETLHQDPLNNANEELINTALHTAYYGQLLLEQPQLATTRTELCRRLNTGLMALLNTRDDHGRQRLTHSTGNVLPGAATPLPSFGAAFLGTTLDGDTGTDPTSTPGNSNLDFYLSAITHTQQTGAAFNTATVELLDRHQAWATPSQRIRLARLLKLRVTHPARPSLVDSKPAIAQLSLWGIGVDVRLPW</sequence>
<dbReference type="RefSeq" id="WP_190185886.1">
    <property type="nucleotide sequence ID" value="NZ_BMVP01000008.1"/>
</dbReference>
<feature type="chain" id="PRO_5045118771" evidence="1">
    <location>
        <begin position="23"/>
        <end position="388"/>
    </location>
</feature>
<evidence type="ECO:0000256" key="1">
    <source>
        <dbReference type="SAM" id="SignalP"/>
    </source>
</evidence>
<proteinExistence type="predicted"/>
<feature type="signal peptide" evidence="1">
    <location>
        <begin position="1"/>
        <end position="22"/>
    </location>
</feature>
<keyword evidence="3" id="KW-1185">Reference proteome</keyword>
<gene>
    <name evidence="2" type="ORF">GCM10010347_43720</name>
</gene>
<accession>A0ABQ3F0S4</accession>
<evidence type="ECO:0000313" key="3">
    <source>
        <dbReference type="Proteomes" id="UP000642673"/>
    </source>
</evidence>
<reference evidence="3" key="1">
    <citation type="journal article" date="2019" name="Int. J. Syst. Evol. Microbiol.">
        <title>The Global Catalogue of Microorganisms (GCM) 10K type strain sequencing project: providing services to taxonomists for standard genome sequencing and annotation.</title>
        <authorList>
            <consortium name="The Broad Institute Genomics Platform"/>
            <consortium name="The Broad Institute Genome Sequencing Center for Infectious Disease"/>
            <person name="Wu L."/>
            <person name="Ma J."/>
        </authorList>
    </citation>
    <scope>NUCLEOTIDE SEQUENCE [LARGE SCALE GENOMIC DNA]</scope>
    <source>
        <strain evidence="3">JCM 4738</strain>
    </source>
</reference>